<organism evidence="2 3">
    <name type="scientific">Levilactobacillus tangyuanensis</name>
    <dbReference type="NCBI Taxonomy" id="2486021"/>
    <lineage>
        <taxon>Bacteria</taxon>
        <taxon>Bacillati</taxon>
        <taxon>Bacillota</taxon>
        <taxon>Bacilli</taxon>
        <taxon>Lactobacillales</taxon>
        <taxon>Lactobacillaceae</taxon>
        <taxon>Levilactobacillus</taxon>
    </lineage>
</organism>
<accession>A0ABW1TRR6</accession>
<dbReference type="InterPro" id="IPR004143">
    <property type="entry name" value="BPL_LPL_catalytic"/>
</dbReference>
<evidence type="ECO:0000313" key="3">
    <source>
        <dbReference type="Proteomes" id="UP001596191"/>
    </source>
</evidence>
<dbReference type="Proteomes" id="UP001596191">
    <property type="component" value="Unassembled WGS sequence"/>
</dbReference>
<feature type="domain" description="BPL/LPL catalytic" evidence="1">
    <location>
        <begin position="40"/>
        <end position="222"/>
    </location>
</feature>
<keyword evidence="2" id="KW-0436">Ligase</keyword>
<dbReference type="PANTHER" id="PTHR43679:SF2">
    <property type="entry name" value="OCTANOYL-[GCVH]:PROTEIN N-OCTANOYLTRANSFERASE"/>
    <property type="match status" value="1"/>
</dbReference>
<evidence type="ECO:0000259" key="1">
    <source>
        <dbReference type="PROSITE" id="PS51733"/>
    </source>
</evidence>
<dbReference type="PROSITE" id="PS51733">
    <property type="entry name" value="BPL_LPL_CATALYTIC"/>
    <property type="match status" value="1"/>
</dbReference>
<dbReference type="GO" id="GO:0016874">
    <property type="term" value="F:ligase activity"/>
    <property type="evidence" value="ECO:0007669"/>
    <property type="project" value="UniProtKB-KW"/>
</dbReference>
<dbReference type="SUPFAM" id="SSF55681">
    <property type="entry name" value="Class II aaRS and biotin synthetases"/>
    <property type="match status" value="1"/>
</dbReference>
<evidence type="ECO:0000313" key="2">
    <source>
        <dbReference type="EMBL" id="MFC6275468.1"/>
    </source>
</evidence>
<sequence>MLDQLNQIAPDIQTLTTPIPADQANAAFGYTNALLDSVAELGQPILHFWTMTPTLIMGLKDKHLPHLAAAVRAVQAHGYDVVLRNSGGLAVIADSGVLNVSLFAPLSEPISVSAAYQQMTTLVAAAWPELSIDHYEISRSYCPGDYDLSVGGRKIAGIAQRRSTNALVTMLYLSVSGNQSQRGLIVRDFYQAGLGDEPNQWSFPDVDPDTMTTTADLLDQPLTLTTAQDRFRTALVQAGTRVGRGKITAMLSTPAFQTRLDRATDQMRRRQPKIN</sequence>
<dbReference type="Pfam" id="PF21948">
    <property type="entry name" value="LplA-B_cat"/>
    <property type="match status" value="1"/>
</dbReference>
<reference evidence="3" key="1">
    <citation type="journal article" date="2019" name="Int. J. Syst. Evol. Microbiol.">
        <title>The Global Catalogue of Microorganisms (GCM) 10K type strain sequencing project: providing services to taxonomists for standard genome sequencing and annotation.</title>
        <authorList>
            <consortium name="The Broad Institute Genomics Platform"/>
            <consortium name="The Broad Institute Genome Sequencing Center for Infectious Disease"/>
            <person name="Wu L."/>
            <person name="Ma J."/>
        </authorList>
    </citation>
    <scope>NUCLEOTIDE SEQUENCE [LARGE SCALE GENOMIC DNA]</scope>
    <source>
        <strain evidence="3">CCM 8907</strain>
    </source>
</reference>
<dbReference type="RefSeq" id="WP_225417707.1">
    <property type="nucleotide sequence ID" value="NZ_JBHSSJ010000010.1"/>
</dbReference>
<keyword evidence="3" id="KW-1185">Reference proteome</keyword>
<dbReference type="EMBL" id="JBHSSJ010000010">
    <property type="protein sequence ID" value="MFC6275468.1"/>
    <property type="molecule type" value="Genomic_DNA"/>
</dbReference>
<dbReference type="Gene3D" id="3.30.930.10">
    <property type="entry name" value="Bira Bifunctional Protein, Domain 2"/>
    <property type="match status" value="1"/>
</dbReference>
<protein>
    <submittedName>
        <fullName evidence="2">Lipoate--protein ligase family protein</fullName>
    </submittedName>
</protein>
<name>A0ABW1TRR6_9LACO</name>
<dbReference type="InterPro" id="IPR045864">
    <property type="entry name" value="aa-tRNA-synth_II/BPL/LPL"/>
</dbReference>
<proteinExistence type="predicted"/>
<dbReference type="InterPro" id="IPR050664">
    <property type="entry name" value="Octanoyltrans_LipM/LipL"/>
</dbReference>
<gene>
    <name evidence="2" type="ORF">ACFQET_08090</name>
</gene>
<dbReference type="PANTHER" id="PTHR43679">
    <property type="entry name" value="OCTANOYLTRANSFERASE LIPM-RELATED"/>
    <property type="match status" value="1"/>
</dbReference>
<dbReference type="CDD" id="cd16443">
    <property type="entry name" value="LplA"/>
    <property type="match status" value="1"/>
</dbReference>
<comment type="caution">
    <text evidence="2">The sequence shown here is derived from an EMBL/GenBank/DDBJ whole genome shotgun (WGS) entry which is preliminary data.</text>
</comment>